<feature type="transmembrane region" description="Helical" evidence="6">
    <location>
        <begin position="139"/>
        <end position="163"/>
    </location>
</feature>
<evidence type="ECO:0000256" key="4">
    <source>
        <dbReference type="ARBA" id="ARBA00023136"/>
    </source>
</evidence>
<dbReference type="AlphaFoldDB" id="A0A0G4ID27"/>
<protein>
    <recommendedName>
        <fullName evidence="7">DUF202 domain-containing protein</fullName>
    </recommendedName>
</protein>
<evidence type="ECO:0000313" key="8">
    <source>
        <dbReference type="EMBL" id="CEM55000.1"/>
    </source>
</evidence>
<name>A0A0G4ID27_9ALVE</name>
<dbReference type="EMBL" id="CDMZ01005837">
    <property type="protein sequence ID" value="CEM55000.1"/>
    <property type="molecule type" value="Genomic_DNA"/>
</dbReference>
<feature type="transmembrane region" description="Helical" evidence="6">
    <location>
        <begin position="71"/>
        <end position="88"/>
    </location>
</feature>
<accession>A0A0G4ID27</accession>
<feature type="compositionally biased region" description="Basic and acidic residues" evidence="5">
    <location>
        <begin position="9"/>
        <end position="23"/>
    </location>
</feature>
<evidence type="ECO:0000256" key="5">
    <source>
        <dbReference type="SAM" id="MobiDB-lite"/>
    </source>
</evidence>
<proteinExistence type="predicted"/>
<feature type="region of interest" description="Disordered" evidence="5">
    <location>
        <begin position="1"/>
        <end position="39"/>
    </location>
</feature>
<feature type="transmembrane region" description="Helical" evidence="6">
    <location>
        <begin position="100"/>
        <end position="119"/>
    </location>
</feature>
<organism evidence="8">
    <name type="scientific">Chromera velia CCMP2878</name>
    <dbReference type="NCBI Taxonomy" id="1169474"/>
    <lineage>
        <taxon>Eukaryota</taxon>
        <taxon>Sar</taxon>
        <taxon>Alveolata</taxon>
        <taxon>Colpodellida</taxon>
        <taxon>Chromeraceae</taxon>
        <taxon>Chromera</taxon>
    </lineage>
</organism>
<feature type="compositionally biased region" description="Basic and acidic residues" evidence="5">
    <location>
        <begin position="275"/>
        <end position="292"/>
    </location>
</feature>
<feature type="region of interest" description="Disordered" evidence="5">
    <location>
        <begin position="248"/>
        <end position="319"/>
    </location>
</feature>
<dbReference type="GO" id="GO:0012505">
    <property type="term" value="C:endomembrane system"/>
    <property type="evidence" value="ECO:0007669"/>
    <property type="project" value="UniProtKB-SubCell"/>
</dbReference>
<feature type="compositionally biased region" description="Basic and acidic residues" evidence="5">
    <location>
        <begin position="187"/>
        <end position="196"/>
    </location>
</feature>
<evidence type="ECO:0000259" key="7">
    <source>
        <dbReference type="Pfam" id="PF02656"/>
    </source>
</evidence>
<evidence type="ECO:0000256" key="2">
    <source>
        <dbReference type="ARBA" id="ARBA00022692"/>
    </source>
</evidence>
<keyword evidence="3 6" id="KW-1133">Transmembrane helix</keyword>
<feature type="compositionally biased region" description="Acidic residues" evidence="5">
    <location>
        <begin position="307"/>
        <end position="319"/>
    </location>
</feature>
<keyword evidence="2 6" id="KW-0812">Transmembrane</keyword>
<feature type="region of interest" description="Disordered" evidence="5">
    <location>
        <begin position="182"/>
        <end position="206"/>
    </location>
</feature>
<feature type="compositionally biased region" description="Basic and acidic residues" evidence="5">
    <location>
        <begin position="248"/>
        <end position="264"/>
    </location>
</feature>
<gene>
    <name evidence="8" type="ORF">Cvel_13220</name>
</gene>
<keyword evidence="4 6" id="KW-0472">Membrane</keyword>
<evidence type="ECO:0000256" key="6">
    <source>
        <dbReference type="SAM" id="Phobius"/>
    </source>
</evidence>
<comment type="subcellular location">
    <subcellularLocation>
        <location evidence="1">Endomembrane system</location>
        <topology evidence="1">Multi-pass membrane protein</topology>
    </subcellularLocation>
</comment>
<feature type="domain" description="DUF202" evidence="7">
    <location>
        <begin position="64"/>
        <end position="121"/>
    </location>
</feature>
<dbReference type="CDD" id="cd22249">
    <property type="entry name" value="UDM1_RNF168_RNF169-like"/>
    <property type="match status" value="1"/>
</dbReference>
<evidence type="ECO:0000256" key="3">
    <source>
        <dbReference type="ARBA" id="ARBA00022989"/>
    </source>
</evidence>
<dbReference type="InterPro" id="IPR003807">
    <property type="entry name" value="DUF202"/>
</dbReference>
<sequence length="319" mass="35932">MAENGSAYRDQEVRRNTHDKEITAGESVHQRKPIPHLGSRNSITSEVQVTEDDLKQFNQALNCHLANERTFLAWIRTATGLIALGFAVQKLDGHKERLTALLIFFVGLCTCLFGTLRYYTIKNQLDLLLVKFKAGRIGIRWTVLFLGFLFLCASLVVALDTFVDDKGNFSLTKVQPVKEKKKSMWSKKKEDPHPHPPETLSPPHPTSRVFDSDLVLNSGVGGDSGKGKAGPVFTVGLSADEYEAIARRRLSQEREQERRPEKKKGSSLFSFLLPSEKEPRPRQRSQDVRAHAEPSSSFWDSSFGGGDEFEFEGDEVPRW</sequence>
<dbReference type="VEuPathDB" id="CryptoDB:Cvel_13220"/>
<evidence type="ECO:0000256" key="1">
    <source>
        <dbReference type="ARBA" id="ARBA00004127"/>
    </source>
</evidence>
<dbReference type="Pfam" id="PF02656">
    <property type="entry name" value="DUF202"/>
    <property type="match status" value="1"/>
</dbReference>
<reference evidence="8" key="1">
    <citation type="submission" date="2014-11" db="EMBL/GenBank/DDBJ databases">
        <authorList>
            <person name="Otto D Thomas"/>
            <person name="Naeem Raeece"/>
        </authorList>
    </citation>
    <scope>NUCLEOTIDE SEQUENCE</scope>
</reference>